<dbReference type="PRINTS" id="PR00301">
    <property type="entry name" value="HEATSHOCK70"/>
</dbReference>
<dbReference type="InterPro" id="IPR013126">
    <property type="entry name" value="Hsp_70_fam"/>
</dbReference>
<evidence type="ECO:0000256" key="3">
    <source>
        <dbReference type="ARBA" id="ARBA00022840"/>
    </source>
</evidence>
<evidence type="ECO:0000313" key="5">
    <source>
        <dbReference type="Proteomes" id="UP000094527"/>
    </source>
</evidence>
<dbReference type="InterPro" id="IPR043129">
    <property type="entry name" value="ATPase_NBD"/>
</dbReference>
<comment type="caution">
    <text evidence="4">The sequence shown here is derived from an EMBL/GenBank/DDBJ whole genome shotgun (WGS) entry which is preliminary data.</text>
</comment>
<dbReference type="Gene3D" id="3.90.640.10">
    <property type="entry name" value="Actin, Chain A, domain 4"/>
    <property type="match status" value="1"/>
</dbReference>
<dbReference type="OrthoDB" id="434160at2759"/>
<dbReference type="SUPFAM" id="SSF100920">
    <property type="entry name" value="Heat shock protein 70kD (HSP70), peptide-binding domain"/>
    <property type="match status" value="1"/>
</dbReference>
<dbReference type="GO" id="GO:0005524">
    <property type="term" value="F:ATP binding"/>
    <property type="evidence" value="ECO:0007669"/>
    <property type="project" value="UniProtKB-KW"/>
</dbReference>
<evidence type="ECO:0000256" key="1">
    <source>
        <dbReference type="ARBA" id="ARBA00007381"/>
    </source>
</evidence>
<dbReference type="InterPro" id="IPR029047">
    <property type="entry name" value="HSP70_peptide-bd_sf"/>
</dbReference>
<dbReference type="FunFam" id="3.30.420.40:FF:000171">
    <property type="entry name" value="Heat shock 70 kDa protein 4"/>
    <property type="match status" value="2"/>
</dbReference>
<dbReference type="PROSITE" id="PS01036">
    <property type="entry name" value="HSP70_3"/>
    <property type="match status" value="1"/>
</dbReference>
<protein>
    <submittedName>
        <fullName evidence="4">Uncharacterized protein</fullName>
    </submittedName>
</protein>
<dbReference type="Pfam" id="PF00012">
    <property type="entry name" value="HSP70"/>
    <property type="match status" value="1"/>
</dbReference>
<keyword evidence="5" id="KW-1185">Reference proteome</keyword>
<organism evidence="4 5">
    <name type="scientific">Orchesella cincta</name>
    <name type="common">Springtail</name>
    <name type="synonym">Podura cincta</name>
    <dbReference type="NCBI Taxonomy" id="48709"/>
    <lineage>
        <taxon>Eukaryota</taxon>
        <taxon>Metazoa</taxon>
        <taxon>Ecdysozoa</taxon>
        <taxon>Arthropoda</taxon>
        <taxon>Hexapoda</taxon>
        <taxon>Collembola</taxon>
        <taxon>Entomobryomorpha</taxon>
        <taxon>Entomobryoidea</taxon>
        <taxon>Orchesellidae</taxon>
        <taxon>Orchesellinae</taxon>
        <taxon>Orchesella</taxon>
    </lineage>
</organism>
<keyword evidence="3" id="KW-0067">ATP-binding</keyword>
<name>A0A1D2N4Q9_ORCCI</name>
<gene>
    <name evidence="4" type="ORF">Ocin01_06637</name>
</gene>
<dbReference type="SUPFAM" id="SSF53067">
    <property type="entry name" value="Actin-like ATPase domain"/>
    <property type="match status" value="2"/>
</dbReference>
<evidence type="ECO:0000256" key="2">
    <source>
        <dbReference type="ARBA" id="ARBA00022741"/>
    </source>
</evidence>
<dbReference type="Gene3D" id="3.30.30.30">
    <property type="match status" value="1"/>
</dbReference>
<dbReference type="GO" id="GO:0005829">
    <property type="term" value="C:cytosol"/>
    <property type="evidence" value="ECO:0007669"/>
    <property type="project" value="TreeGrafter"/>
</dbReference>
<dbReference type="InterPro" id="IPR018181">
    <property type="entry name" value="Heat_shock_70_CS"/>
</dbReference>
<proteinExistence type="inferred from homology"/>
<dbReference type="PANTHER" id="PTHR45639">
    <property type="entry name" value="HSC70CB, ISOFORM G-RELATED"/>
    <property type="match status" value="1"/>
</dbReference>
<dbReference type="Gene3D" id="3.30.420.40">
    <property type="match status" value="2"/>
</dbReference>
<sequence length="560" mass="62213">MSIVGIDFGHDSCVVAVAKGGRIKCVDNEQGLRTTPTIVAFGKRQRFFGVEAKNEAVTNPQNSIYGIKRYVGRAYTDSWTKANSASFKTVMMTDSGVGFQTSYLGQDKVFTTEQLVGMMFTHLKGLAEDKILDEVQECVISVPSYFTDPERRAVLDAAHIAGLLPVRLMNDTTAAALNYGMLKKDLPELNAPPRNVVIVDCGASAFQVCVGAFNKRNLTILASETDMNVGGRHFDEAIAKFIKNKFHFQENVDLTDISVLKKVLTAAEKLKMQMSTTTSELTPEIDYLERNVGNTICRATFEKICSVRIRRVETVLQKCFQNSKLDVDDIHSVEILGGSSRIPAIKRLIEKVFRKRPRSTMKSDEAVALGCAYQCSLLTGADHVVGNFVITDITPYQIKLIEQVMFPIHSKLPSNCSIRLAVLANSTGVAYEEIESNPTMIIGKVVIDLKDVVSKSPVINIMASVNGNGLCKVYSVTLEEKVDTGESRNPDAMDTSESTQQNQYRTIQEVMVENHVFGMQRSELDEKIREEIQMVKVDNLEKIRKSTRATLEWFANQIGK</sequence>
<accession>A0A1D2N4Q9</accession>
<dbReference type="AlphaFoldDB" id="A0A1D2N4Q9"/>
<dbReference type="STRING" id="48709.A0A1D2N4Q9"/>
<dbReference type="OMA" id="CANNEIN"/>
<dbReference type="Proteomes" id="UP000094527">
    <property type="component" value="Unassembled WGS sequence"/>
</dbReference>
<dbReference type="PANTHER" id="PTHR45639:SF4">
    <property type="entry name" value="HSC70CB, ISOFORM G"/>
    <property type="match status" value="1"/>
</dbReference>
<dbReference type="GO" id="GO:0005634">
    <property type="term" value="C:nucleus"/>
    <property type="evidence" value="ECO:0007669"/>
    <property type="project" value="TreeGrafter"/>
</dbReference>
<keyword evidence="2" id="KW-0547">Nucleotide-binding</keyword>
<comment type="similarity">
    <text evidence="1">Belongs to the heat shock protein 70 family.</text>
</comment>
<dbReference type="EMBL" id="LJIJ01000236">
    <property type="protein sequence ID" value="ODN00045.1"/>
    <property type="molecule type" value="Genomic_DNA"/>
</dbReference>
<evidence type="ECO:0000313" key="4">
    <source>
        <dbReference type="EMBL" id="ODN00045.1"/>
    </source>
</evidence>
<reference evidence="4 5" key="1">
    <citation type="journal article" date="2016" name="Genome Biol. Evol.">
        <title>Gene Family Evolution Reflects Adaptation to Soil Environmental Stressors in the Genome of the Collembolan Orchesella cincta.</title>
        <authorList>
            <person name="Faddeeva-Vakhrusheva A."/>
            <person name="Derks M.F."/>
            <person name="Anvar S.Y."/>
            <person name="Agamennone V."/>
            <person name="Suring W."/>
            <person name="Smit S."/>
            <person name="van Straalen N.M."/>
            <person name="Roelofs D."/>
        </authorList>
    </citation>
    <scope>NUCLEOTIDE SEQUENCE [LARGE SCALE GENOMIC DNA]</scope>
    <source>
        <tissue evidence="4">Mixed pool</tissue>
    </source>
</reference>
<dbReference type="GO" id="GO:0140662">
    <property type="term" value="F:ATP-dependent protein folding chaperone"/>
    <property type="evidence" value="ECO:0007669"/>
    <property type="project" value="InterPro"/>
</dbReference>